<organism evidence="5 6">
    <name type="scientific">Eiseniibacteriota bacterium</name>
    <dbReference type="NCBI Taxonomy" id="2212470"/>
    <lineage>
        <taxon>Bacteria</taxon>
        <taxon>Candidatus Eiseniibacteriota</taxon>
    </lineage>
</organism>
<evidence type="ECO:0000259" key="4">
    <source>
        <dbReference type="Pfam" id="PF03449"/>
    </source>
</evidence>
<dbReference type="GO" id="GO:0003677">
    <property type="term" value="F:DNA binding"/>
    <property type="evidence" value="ECO:0007669"/>
    <property type="project" value="InterPro"/>
</dbReference>
<dbReference type="Gene3D" id="3.10.50.30">
    <property type="entry name" value="Transcription elongation factor, GreA/GreB, C-terminal domain"/>
    <property type="match status" value="1"/>
</dbReference>
<dbReference type="GO" id="GO:0070063">
    <property type="term" value="F:RNA polymerase binding"/>
    <property type="evidence" value="ECO:0007669"/>
    <property type="project" value="InterPro"/>
</dbReference>
<dbReference type="AlphaFoldDB" id="A0A948RX45"/>
<dbReference type="InterPro" id="IPR001437">
    <property type="entry name" value="Tscrpt_elong_fac_GreA/B_C"/>
</dbReference>
<evidence type="ECO:0000256" key="2">
    <source>
        <dbReference type="ARBA" id="ARBA00023163"/>
    </source>
</evidence>
<feature type="domain" description="Transcription elongation factor GreA/GreB C-terminal" evidence="3">
    <location>
        <begin position="816"/>
        <end position="891"/>
    </location>
</feature>
<dbReference type="Pfam" id="PF01272">
    <property type="entry name" value="GreA_GreB"/>
    <property type="match status" value="1"/>
</dbReference>
<evidence type="ECO:0000313" key="5">
    <source>
        <dbReference type="EMBL" id="MBU2692106.1"/>
    </source>
</evidence>
<proteinExistence type="predicted"/>
<evidence type="ECO:0000313" key="6">
    <source>
        <dbReference type="Proteomes" id="UP000777784"/>
    </source>
</evidence>
<protein>
    <submittedName>
        <fullName evidence="5">GreA/GreB family elongation factor</fullName>
    </submittedName>
</protein>
<keyword evidence="2" id="KW-0804">Transcription</keyword>
<keyword evidence="5" id="KW-0648">Protein biosynthesis</keyword>
<reference evidence="5" key="1">
    <citation type="submission" date="2021-05" db="EMBL/GenBank/DDBJ databases">
        <title>Energy efficiency and biological interactions define the core microbiome of deep oligotrophic groundwater.</title>
        <authorList>
            <person name="Mehrshad M."/>
            <person name="Lopez-Fernandez M."/>
            <person name="Bell E."/>
            <person name="Bernier-Latmani R."/>
            <person name="Bertilsson S."/>
            <person name="Dopson M."/>
        </authorList>
    </citation>
    <scope>NUCLEOTIDE SEQUENCE</scope>
    <source>
        <strain evidence="5">Modern_marine.mb.64</strain>
    </source>
</reference>
<dbReference type="PANTHER" id="PTHR30437:SF4">
    <property type="entry name" value="TRANSCRIPTION ELONGATION FACTOR GREA"/>
    <property type="match status" value="1"/>
</dbReference>
<name>A0A948RX45_UNCEI</name>
<dbReference type="InterPro" id="IPR023459">
    <property type="entry name" value="Tscrpt_elong_fac_GreA/B_fam"/>
</dbReference>
<dbReference type="InterPro" id="IPR036953">
    <property type="entry name" value="GreA/GreB_C_sf"/>
</dbReference>
<dbReference type="SUPFAM" id="SSF54534">
    <property type="entry name" value="FKBP-like"/>
    <property type="match status" value="1"/>
</dbReference>
<evidence type="ECO:0000256" key="1">
    <source>
        <dbReference type="ARBA" id="ARBA00023015"/>
    </source>
</evidence>
<evidence type="ECO:0000259" key="3">
    <source>
        <dbReference type="Pfam" id="PF01272"/>
    </source>
</evidence>
<comment type="caution">
    <text evidence="5">The sequence shown here is derived from an EMBL/GenBank/DDBJ whole genome shotgun (WGS) entry which is preliminary data.</text>
</comment>
<dbReference type="GO" id="GO:0003746">
    <property type="term" value="F:translation elongation factor activity"/>
    <property type="evidence" value="ECO:0007669"/>
    <property type="project" value="UniProtKB-KW"/>
</dbReference>
<dbReference type="Proteomes" id="UP000777784">
    <property type="component" value="Unassembled WGS sequence"/>
</dbReference>
<sequence>MEQTGTWKEWIPLLLDPENDEALYLHSGVRDSITEILNEAQEELSLNEVIETTQSHLPTSGIHPAAHSLMGLGNLRLENIPEATAQLTSVCNRLEKERRWDALGWVAEQFFNGTESLKAARFLTKVAEEAGLTALPGDVLNNIYNAYPDEYRLAYLKAQQAREAKDTENYRRYLFQSLQGFLQTFRADRIEEIYLELVGSVDDETHQRLFRGAIRLAKKKWDIAEPLLDLLLPHFKTSELAKMGWDTFLEMLVKIPTATPTLRRFLRTIAPMAFPEVDDVDSVLMQSGLFDERTKPETAVQNLKALLDLAPGYYVLHAGWGVGKITNNDGEYLVIDFLPNKPNHRMGLQLALRALEVLPHDDLRVLAMARPEELARLVREEPEQMIYLALREAGGQATTTALRKRLNDTVANVKSWATWWKETKPRLENHPRIDLSLSFRNTFRIIEGLGGEEEVPLPSLDRKRGIRTNLNLIRRFLEQHPSSKTSSSHIHGPILKQWIMDERTHSDERVALYLFLESELEIQEQGKGDVIRTALADGLEPSDVGEQSHQFAILDAGFSHGDSKTDAILFGLASRHSAVREKAAAALRENAEEGKNLLIDLLRNPGRRPVAALALIQHSVNAPDNDPFWPDPWEAAFGAALLADVTTRDMLRRQAVAILDPKGTLAQKAGRTEPSENIASRWSHFLKQWRSSERALFHVYAFLSKAGLGRVVDEVKGVRDAATNRALQGEGEKIEILGIPMTQGTYEMLIAERDRTALALRTTIPEAIKTAREMGDLRENAEYDAAKLKQSQETDRLGSLNRRIQQAEIIEDMTLPEDKAGPGTEIVLEDTQSGECHTHWILGEGDAHLGDDVISVMAPLGQAVLGKSAGVTIELDDQDGEGRQSYRLLEIRRRLP</sequence>
<dbReference type="SUPFAM" id="SSF46557">
    <property type="entry name" value="GreA transcript cleavage protein, N-terminal domain"/>
    <property type="match status" value="1"/>
</dbReference>
<keyword evidence="1" id="KW-0805">Transcription regulation</keyword>
<accession>A0A948RX45</accession>
<gene>
    <name evidence="5" type="ORF">KJ970_14390</name>
</gene>
<dbReference type="GO" id="GO:0006354">
    <property type="term" value="P:DNA-templated transcription elongation"/>
    <property type="evidence" value="ECO:0007669"/>
    <property type="project" value="TreeGrafter"/>
</dbReference>
<dbReference type="Pfam" id="PF03449">
    <property type="entry name" value="GreA_GreB_N"/>
    <property type="match status" value="1"/>
</dbReference>
<dbReference type="Gene3D" id="1.10.287.180">
    <property type="entry name" value="Transcription elongation factor, GreA/GreB, N-terminal domain"/>
    <property type="match status" value="1"/>
</dbReference>
<dbReference type="GO" id="GO:0032784">
    <property type="term" value="P:regulation of DNA-templated transcription elongation"/>
    <property type="evidence" value="ECO:0007669"/>
    <property type="project" value="InterPro"/>
</dbReference>
<dbReference type="EMBL" id="JAHJDP010000084">
    <property type="protein sequence ID" value="MBU2692106.1"/>
    <property type="molecule type" value="Genomic_DNA"/>
</dbReference>
<dbReference type="InterPro" id="IPR036805">
    <property type="entry name" value="Tscrpt_elong_fac_GreA/B_N_sf"/>
</dbReference>
<feature type="domain" description="Transcription elongation factor GreA/GreB N-terminal" evidence="4">
    <location>
        <begin position="739"/>
        <end position="809"/>
    </location>
</feature>
<dbReference type="PANTHER" id="PTHR30437">
    <property type="entry name" value="TRANSCRIPTION ELONGATION FACTOR GREA"/>
    <property type="match status" value="1"/>
</dbReference>
<keyword evidence="5" id="KW-0251">Elongation factor</keyword>
<dbReference type="InterPro" id="IPR022691">
    <property type="entry name" value="Tscrpt_elong_fac_GreA/B_N"/>
</dbReference>